<proteinExistence type="predicted"/>
<accession>E6PCT0</accession>
<sequence length="178" mass="19920">MADAERVGISRKTLAKIAGDPDGSMRIARFDRGVYQVIPDRQEDHYVAAWRKVGEDAIASHQTALALHNLSDVDPRAYEFTVPREHRGRKKSARFKLHTMTKRPKVVRVNGVPTTTPARTIVDCAYLGEQTEMAIAQALSRGMTTENELRAEARVRGRGVLETIDRALSVVDDYKAYV</sequence>
<dbReference type="EMBL" id="CABL01000001">
    <property type="protein sequence ID" value="CBH74264.1"/>
    <property type="molecule type" value="Genomic_DNA"/>
</dbReference>
<gene>
    <name evidence="2" type="ORF">CARN1_2151</name>
</gene>
<reference evidence="2" key="1">
    <citation type="submission" date="2009-10" db="EMBL/GenBank/DDBJ databases">
        <title>Diversity of trophic interactions inside an arsenic-rich microbial ecosystem.</title>
        <authorList>
            <person name="Bertin P.N."/>
            <person name="Heinrich-Salmeron A."/>
            <person name="Pelletier E."/>
            <person name="Goulhen-Chollet F."/>
            <person name="Arsene-Ploetze F."/>
            <person name="Gallien S."/>
            <person name="Calteau A."/>
            <person name="Vallenet D."/>
            <person name="Casiot C."/>
            <person name="Chane-Woon-Ming B."/>
            <person name="Giloteaux L."/>
            <person name="Barakat M."/>
            <person name="Bonnefoy V."/>
            <person name="Bruneel O."/>
            <person name="Chandler M."/>
            <person name="Cleiss J."/>
            <person name="Duran R."/>
            <person name="Elbaz-Poulichet F."/>
            <person name="Fonknechten N."/>
            <person name="Lauga B."/>
            <person name="Mornico D."/>
            <person name="Ortet P."/>
            <person name="Schaeffer C."/>
            <person name="Siguier P."/>
            <person name="Alexander Thil Smith A."/>
            <person name="Van Dorsselaer A."/>
            <person name="Weissenbach J."/>
            <person name="Medigue C."/>
            <person name="Le Paslier D."/>
        </authorList>
    </citation>
    <scope>NUCLEOTIDE SEQUENCE</scope>
</reference>
<organism evidence="2">
    <name type="scientific">mine drainage metagenome</name>
    <dbReference type="NCBI Taxonomy" id="410659"/>
    <lineage>
        <taxon>unclassified sequences</taxon>
        <taxon>metagenomes</taxon>
        <taxon>ecological metagenomes</taxon>
    </lineage>
</organism>
<name>E6PCT0_9ZZZZ</name>
<evidence type="ECO:0000259" key="1">
    <source>
        <dbReference type="Pfam" id="PF09407"/>
    </source>
</evidence>
<dbReference type="InterPro" id="IPR018547">
    <property type="entry name" value="AbiEi_C"/>
</dbReference>
<protein>
    <recommendedName>
        <fullName evidence="1">AbiEi antitoxin C-terminal domain-containing protein</fullName>
    </recommendedName>
</protein>
<dbReference type="Pfam" id="PF09407">
    <property type="entry name" value="AbiEi_1"/>
    <property type="match status" value="1"/>
</dbReference>
<comment type="caution">
    <text evidence="2">The sequence shown here is derived from an EMBL/GenBank/DDBJ whole genome shotgun (WGS) entry which is preliminary data.</text>
</comment>
<feature type="domain" description="AbiEi antitoxin C-terminal" evidence="1">
    <location>
        <begin position="45"/>
        <end position="129"/>
    </location>
</feature>
<dbReference type="AlphaFoldDB" id="E6PCT0"/>
<evidence type="ECO:0000313" key="2">
    <source>
        <dbReference type="EMBL" id="CBH74264.1"/>
    </source>
</evidence>